<sequence length="64" mass="7151">MKVTVDNNRCQGHARCVYFAPEVFEIDDEGYSRVKAGYETVPVELQESVKKACANCPELAIKIS</sequence>
<dbReference type="BioCyc" id="MetaCyc:MONOMER-13565"/>
<keyword evidence="5" id="KW-0411">Iron-sulfur</keyword>
<evidence type="ECO:0000313" key="6">
    <source>
        <dbReference type="EMBL" id="CAC81337.1"/>
    </source>
</evidence>
<accession>Q936S8</accession>
<dbReference type="AlphaFoldDB" id="Q936S8"/>
<evidence type="ECO:0000256" key="5">
    <source>
        <dbReference type="ARBA" id="ARBA00023014"/>
    </source>
</evidence>
<dbReference type="Gene3D" id="3.30.70.20">
    <property type="match status" value="1"/>
</dbReference>
<dbReference type="Pfam" id="PF13459">
    <property type="entry name" value="Fer4_15"/>
    <property type="match status" value="1"/>
</dbReference>
<dbReference type="SUPFAM" id="SSF54862">
    <property type="entry name" value="4Fe-4S ferredoxins"/>
    <property type="match status" value="1"/>
</dbReference>
<keyword evidence="2" id="KW-0479">Metal-binding</keyword>
<gene>
    <name evidence="6" type="primary">ipuE</name>
</gene>
<proteinExistence type="predicted"/>
<dbReference type="InterPro" id="IPR051269">
    <property type="entry name" value="Fe-S_cluster_ET"/>
</dbReference>
<dbReference type="GO" id="GO:0046872">
    <property type="term" value="F:metal ion binding"/>
    <property type="evidence" value="ECO:0007669"/>
    <property type="project" value="UniProtKB-KW"/>
</dbReference>
<reference evidence="6" key="1">
    <citation type="journal article" date="2002" name="Appl. Environ. Microbiol.">
        <title>Transformation of isopropylamine to L-alaninol by Pseudomonas sp. strain KIE171 involves N-glutamylated intermediates.</title>
        <authorList>
            <person name="de Azevedo Waesch S.I."/>
            <person name="van der Ploeg J.R."/>
            <person name="Maire T."/>
            <person name="Lebreton A."/>
            <person name="Kiener A."/>
            <person name="Leisinger T."/>
        </authorList>
    </citation>
    <scope>NUCLEOTIDE SEQUENCE</scope>
    <source>
        <strain evidence="6">KIE171</strain>
    </source>
</reference>
<dbReference type="PANTHER" id="PTHR36923:SF3">
    <property type="entry name" value="FERREDOXIN"/>
    <property type="match status" value="1"/>
</dbReference>
<dbReference type="GO" id="GO:0051536">
    <property type="term" value="F:iron-sulfur cluster binding"/>
    <property type="evidence" value="ECO:0007669"/>
    <property type="project" value="UniProtKB-KW"/>
</dbReference>
<evidence type="ECO:0000256" key="4">
    <source>
        <dbReference type="ARBA" id="ARBA00023004"/>
    </source>
</evidence>
<dbReference type="PANTHER" id="PTHR36923">
    <property type="entry name" value="FERREDOXIN"/>
    <property type="match status" value="1"/>
</dbReference>
<protein>
    <submittedName>
        <fullName evidence="6">Putative ferredoxin</fullName>
    </submittedName>
</protein>
<evidence type="ECO:0000256" key="3">
    <source>
        <dbReference type="ARBA" id="ARBA00022982"/>
    </source>
</evidence>
<keyword evidence="1" id="KW-0813">Transport</keyword>
<keyword evidence="3" id="KW-0249">Electron transport</keyword>
<organism evidence="6">
    <name type="scientific">Pseudomonas sp. KIE171</name>
    <dbReference type="NCBI Taxonomy" id="159091"/>
    <lineage>
        <taxon>Bacteria</taxon>
        <taxon>Pseudomonadati</taxon>
        <taxon>Pseudomonadota</taxon>
        <taxon>Gammaproteobacteria</taxon>
        <taxon>Pseudomonadales</taxon>
        <taxon>Pseudomonadaceae</taxon>
        <taxon>Pseudomonas</taxon>
    </lineage>
</organism>
<name>Q936S8_9PSED</name>
<keyword evidence="4" id="KW-0408">Iron</keyword>
<evidence type="ECO:0000256" key="2">
    <source>
        <dbReference type="ARBA" id="ARBA00022723"/>
    </source>
</evidence>
<evidence type="ECO:0000256" key="1">
    <source>
        <dbReference type="ARBA" id="ARBA00022448"/>
    </source>
</evidence>
<dbReference type="EMBL" id="AJ311159">
    <property type="protein sequence ID" value="CAC81337.1"/>
    <property type="molecule type" value="Genomic_DNA"/>
</dbReference>